<sequence length="390" mass="44160">MKYYMKSCLLAALFIGGTSVNISAQDHIFQVKGKIADKNLRLDNKTIKTVYLNRMDAAEKFIVVDSSEVAADGTFELSYKMPINAQPEIGHITGFDNGITTLWMEPGVAEVYIEKALYPQAAQINGTPTNKLAEEYKQFRQQCIRTQTDFLEKAGKEHGTAWLDEEEGIQQRTEIGSRAVMQAYCDEIKFVLDHASSPIAPLILQKELMFHLDEYSLNAMMNAISPSLQNHPYYIAARNAILAKFLKVGSEVPNIVLPTVDKKEMHLSDLRGRYVLLDFWASWCGPCRKEIPYLIQLFNDTKEKRDKLTIVSFSIDNKEDAWKKAINDRGMNLEGWIHASDLKGWQSPEAQMFGVEAVPRTVLINPEGKVVAFDLRGEEMVRKVKQLIGM</sequence>
<dbReference type="SUPFAM" id="SSF52833">
    <property type="entry name" value="Thioredoxin-like"/>
    <property type="match status" value="1"/>
</dbReference>
<comment type="subcellular location">
    <subcellularLocation>
        <location evidence="1">Cell envelope</location>
    </subcellularLocation>
</comment>
<feature type="chain" id="PRO_5046390917" evidence="5">
    <location>
        <begin position="25"/>
        <end position="390"/>
    </location>
</feature>
<dbReference type="EMBL" id="JAUDCF010000013">
    <property type="protein sequence ID" value="MDM8145714.1"/>
    <property type="molecule type" value="Genomic_DNA"/>
</dbReference>
<dbReference type="PANTHER" id="PTHR42852">
    <property type="entry name" value="THIOL:DISULFIDE INTERCHANGE PROTEIN DSBE"/>
    <property type="match status" value="1"/>
</dbReference>
<dbReference type="InterPro" id="IPR036249">
    <property type="entry name" value="Thioredoxin-like_sf"/>
</dbReference>
<reference evidence="7 8" key="1">
    <citation type="submission" date="2023-06" db="EMBL/GenBank/DDBJ databases">
        <authorList>
            <person name="Zeman M."/>
            <person name="Kubasova T."/>
            <person name="Jahodarova E."/>
            <person name="Nykrynova M."/>
            <person name="Rychlik I."/>
        </authorList>
    </citation>
    <scope>NUCLEOTIDE SEQUENCE [LARGE SCALE GENOMIC DNA]</scope>
    <source>
        <strain evidence="7 8">ET4</strain>
    </source>
</reference>
<feature type="signal peptide" evidence="5">
    <location>
        <begin position="1"/>
        <end position="24"/>
    </location>
</feature>
<keyword evidence="2" id="KW-0201">Cytochrome c-type biogenesis</keyword>
<dbReference type="InterPro" id="IPR013766">
    <property type="entry name" value="Thioredoxin_domain"/>
</dbReference>
<reference evidence="8" key="2">
    <citation type="submission" date="2023-07" db="EMBL/GenBank/DDBJ databases">
        <title>Identification and characterization of horizontal gene transfer across gut microbiota members of farm animals based on homology search.</title>
        <authorList>
            <person name="Schwarzerova J."/>
            <person name="Nykrynova M."/>
            <person name="Jureckova K."/>
            <person name="Cejkova D."/>
            <person name="Rychlik I."/>
        </authorList>
    </citation>
    <scope>NUCLEOTIDE SEQUENCE [LARGE SCALE GENOMIC DNA]</scope>
    <source>
        <strain evidence="8">ET4</strain>
    </source>
</reference>
<keyword evidence="4" id="KW-0676">Redox-active center</keyword>
<evidence type="ECO:0000256" key="4">
    <source>
        <dbReference type="ARBA" id="ARBA00023284"/>
    </source>
</evidence>
<dbReference type="Pfam" id="PF08534">
    <property type="entry name" value="Redoxin"/>
    <property type="match status" value="1"/>
</dbReference>
<dbReference type="InterPro" id="IPR013740">
    <property type="entry name" value="Redoxin"/>
</dbReference>
<dbReference type="Proteomes" id="UP001228403">
    <property type="component" value="Unassembled WGS sequence"/>
</dbReference>
<dbReference type="InterPro" id="IPR050553">
    <property type="entry name" value="Thioredoxin_ResA/DsbE_sf"/>
</dbReference>
<protein>
    <submittedName>
        <fullName evidence="7">TlpA disulfide reductase family protein</fullName>
    </submittedName>
</protein>
<dbReference type="InterPro" id="IPR017937">
    <property type="entry name" value="Thioredoxin_CS"/>
</dbReference>
<dbReference type="Gene3D" id="3.40.30.10">
    <property type="entry name" value="Glutaredoxin"/>
    <property type="match status" value="1"/>
</dbReference>
<feature type="domain" description="Thioredoxin" evidence="6">
    <location>
        <begin position="246"/>
        <end position="390"/>
    </location>
</feature>
<accession>A0ABT7U5E2</accession>
<name>A0ABT7U5E2_9BACE</name>
<evidence type="ECO:0000313" key="8">
    <source>
        <dbReference type="Proteomes" id="UP001228403"/>
    </source>
</evidence>
<evidence type="ECO:0000256" key="5">
    <source>
        <dbReference type="SAM" id="SignalP"/>
    </source>
</evidence>
<evidence type="ECO:0000256" key="3">
    <source>
        <dbReference type="ARBA" id="ARBA00023157"/>
    </source>
</evidence>
<comment type="caution">
    <text evidence="7">The sequence shown here is derived from an EMBL/GenBank/DDBJ whole genome shotgun (WGS) entry which is preliminary data.</text>
</comment>
<evidence type="ECO:0000313" key="7">
    <source>
        <dbReference type="EMBL" id="MDM8145714.1"/>
    </source>
</evidence>
<dbReference type="PANTHER" id="PTHR42852:SF6">
    <property type="entry name" value="THIOL:DISULFIDE INTERCHANGE PROTEIN DSBE"/>
    <property type="match status" value="1"/>
</dbReference>
<evidence type="ECO:0000256" key="1">
    <source>
        <dbReference type="ARBA" id="ARBA00004196"/>
    </source>
</evidence>
<dbReference type="PROSITE" id="PS00194">
    <property type="entry name" value="THIOREDOXIN_1"/>
    <property type="match status" value="1"/>
</dbReference>
<dbReference type="CDD" id="cd02966">
    <property type="entry name" value="TlpA_like_family"/>
    <property type="match status" value="1"/>
</dbReference>
<dbReference type="PROSITE" id="PS51352">
    <property type="entry name" value="THIOREDOXIN_2"/>
    <property type="match status" value="1"/>
</dbReference>
<organism evidence="7 8">
    <name type="scientific">Bacteroides eggerthii</name>
    <dbReference type="NCBI Taxonomy" id="28111"/>
    <lineage>
        <taxon>Bacteria</taxon>
        <taxon>Pseudomonadati</taxon>
        <taxon>Bacteroidota</taxon>
        <taxon>Bacteroidia</taxon>
        <taxon>Bacteroidales</taxon>
        <taxon>Bacteroidaceae</taxon>
        <taxon>Bacteroides</taxon>
    </lineage>
</organism>
<evidence type="ECO:0000256" key="2">
    <source>
        <dbReference type="ARBA" id="ARBA00022748"/>
    </source>
</evidence>
<evidence type="ECO:0000259" key="6">
    <source>
        <dbReference type="PROSITE" id="PS51352"/>
    </source>
</evidence>
<proteinExistence type="predicted"/>
<keyword evidence="5" id="KW-0732">Signal</keyword>
<gene>
    <name evidence="7" type="ORF">QUW02_07230</name>
</gene>
<keyword evidence="3" id="KW-1015">Disulfide bond</keyword>
<keyword evidence="8" id="KW-1185">Reference proteome</keyword>